<proteinExistence type="inferred from homology"/>
<evidence type="ECO:0000256" key="13">
    <source>
        <dbReference type="SAM" id="SignalP"/>
    </source>
</evidence>
<comment type="catalytic activity">
    <reaction evidence="11">
        <text>an alpha-D-Man-(1-&gt;2)-alpha-D-Man-(1-&gt;2)-alpha-D-Man-(1-&gt;3)-[alpha-D-Man-(1-&gt;2)-alpha-D-Man-(1-&gt;3)-alpha-D-Man-(1-&gt;6)]-beta-D-Man-(1-&gt;4)-beta-D-GlcNAc-(1-&gt;4)-alpha-D-GlcNAc-diphospho-di-trans,poly-cis-dolichol + a di-trans,poly-cis-dolichyl beta-D-mannosyl phosphate = an alpha-D-Man-(1-&gt;2)-alpha-D-Man-(1-&gt;2)-alpha-D-Man-(1-&gt;3)-[alpha-D-Man-(1-&gt;2)-alpha-D-Man-(1-&gt;3)-[alpha-D-Man-(1-&gt;6)]-alpha-D-Man-(1-&gt;6)]-beta-D-Man-(1-&gt;4)-beta-D-GlcNAc-(1-&gt;4)-alpha-D-GlcNAc-diphospho-di-trans,poly-cis-dolichol + a di-trans,poly-cis-dolichyl phosphate + H(+)</text>
        <dbReference type="Rhea" id="RHEA:29535"/>
        <dbReference type="Rhea" id="RHEA-COMP:19498"/>
        <dbReference type="Rhea" id="RHEA-COMP:19501"/>
        <dbReference type="Rhea" id="RHEA-COMP:19518"/>
        <dbReference type="Rhea" id="RHEA-COMP:19519"/>
        <dbReference type="ChEBI" id="CHEBI:15378"/>
        <dbReference type="ChEBI" id="CHEBI:57683"/>
        <dbReference type="ChEBI" id="CHEBI:58211"/>
        <dbReference type="ChEBI" id="CHEBI:132517"/>
        <dbReference type="ChEBI" id="CHEBI:132519"/>
        <dbReference type="EC" id="2.4.1.260"/>
    </reaction>
    <physiologicalReaction direction="left-to-right" evidence="11">
        <dbReference type="Rhea" id="RHEA:29536"/>
    </physiologicalReaction>
</comment>
<feature type="transmembrane region" description="Helical" evidence="12">
    <location>
        <begin position="161"/>
        <end position="186"/>
    </location>
</feature>
<evidence type="ECO:0000256" key="8">
    <source>
        <dbReference type="ARBA" id="ARBA00022989"/>
    </source>
</evidence>
<dbReference type="KEGG" id="cin:100177471"/>
<feature type="transmembrane region" description="Helical" evidence="12">
    <location>
        <begin position="280"/>
        <end position="297"/>
    </location>
</feature>
<dbReference type="UniPathway" id="UPA00378"/>
<evidence type="ECO:0000256" key="2">
    <source>
        <dbReference type="ARBA" id="ARBA00004922"/>
    </source>
</evidence>
<reference evidence="14" key="3">
    <citation type="submission" date="2025-09" db="UniProtKB">
        <authorList>
            <consortium name="Ensembl"/>
        </authorList>
    </citation>
    <scope>IDENTIFICATION</scope>
</reference>
<sequence>MLYLVPAILVSLYAVLCPYTKVEESFNIQAIHDVIYHGHNITSYDHHEFPGVVPRTFIGPIFISAISSPFIFISSYFTTSKLVSQYIVRMCLGLIVAYGLNKLTKALKLYYDSTTSKCFIVIVCSQFHFLFYSSRPLPNVFALCLVLLALSSWLRNKNKSFIWFSAAGIIIFRFELCILLGTCLVISLINGKITIKEIILTCVPAAVVTLGLTVLVDSYLWGHWVWPEGQVMWYNVVLNKSSNWGTSPFHWYFTSVLPRSILTSILPVLYGIWLKPGRSSSLLIPSLVFILVFSKLPHKELRFIIYTFPMLNAVAASALAHIYNRSTSSKRFSLLGLVSLACLVLNLMFSIILLSASLHNYPGGEILKELHEKIPCSQSPPVHLHICNLAAQTGVSRFGEQCPHWRYNKTENLMVTDLLHSPHITHTIMEYNSQLPTLWYDTYKKLTTVDSYAGFGLIKLNQYFGPVFPSFFNLPVLPNVKTAPALVLWQRIDFENKVK</sequence>
<reference evidence="15" key="1">
    <citation type="journal article" date="2002" name="Science">
        <title>The draft genome of Ciona intestinalis: insights into chordate and vertebrate origins.</title>
        <authorList>
            <person name="Dehal P."/>
            <person name="Satou Y."/>
            <person name="Campbell R.K."/>
            <person name="Chapman J."/>
            <person name="Degnan B."/>
            <person name="De Tomaso A."/>
            <person name="Davidson B."/>
            <person name="Di Gregorio A."/>
            <person name="Gelpke M."/>
            <person name="Goodstein D.M."/>
            <person name="Harafuji N."/>
            <person name="Hastings K.E."/>
            <person name="Ho I."/>
            <person name="Hotta K."/>
            <person name="Huang W."/>
            <person name="Kawashima T."/>
            <person name="Lemaire P."/>
            <person name="Martinez D."/>
            <person name="Meinertzhagen I.A."/>
            <person name="Necula S."/>
            <person name="Nonaka M."/>
            <person name="Putnam N."/>
            <person name="Rash S."/>
            <person name="Saiga H."/>
            <person name="Satake M."/>
            <person name="Terry A."/>
            <person name="Yamada L."/>
            <person name="Wang H.G."/>
            <person name="Awazu S."/>
            <person name="Azumi K."/>
            <person name="Boore J."/>
            <person name="Branno M."/>
            <person name="Chin-Bow S."/>
            <person name="DeSantis R."/>
            <person name="Doyle S."/>
            <person name="Francino P."/>
            <person name="Keys D.N."/>
            <person name="Haga S."/>
            <person name="Hayashi H."/>
            <person name="Hino K."/>
            <person name="Imai K.S."/>
            <person name="Inaba K."/>
            <person name="Kano S."/>
            <person name="Kobayashi K."/>
            <person name="Kobayashi M."/>
            <person name="Lee B.I."/>
            <person name="Makabe K.W."/>
            <person name="Manohar C."/>
            <person name="Matassi G."/>
            <person name="Medina M."/>
            <person name="Mochizuki Y."/>
            <person name="Mount S."/>
            <person name="Morishita T."/>
            <person name="Miura S."/>
            <person name="Nakayama A."/>
            <person name="Nishizaka S."/>
            <person name="Nomoto H."/>
            <person name="Ohta F."/>
            <person name="Oishi K."/>
            <person name="Rigoutsos I."/>
            <person name="Sano M."/>
            <person name="Sasaki A."/>
            <person name="Sasakura Y."/>
            <person name="Shoguchi E."/>
            <person name="Shin-i T."/>
            <person name="Spagnuolo A."/>
            <person name="Stainier D."/>
            <person name="Suzuki M.M."/>
            <person name="Tassy O."/>
            <person name="Takatori N."/>
            <person name="Tokuoka M."/>
            <person name="Yagi K."/>
            <person name="Yoshizaki F."/>
            <person name="Wada S."/>
            <person name="Zhang C."/>
            <person name="Hyatt P.D."/>
            <person name="Larimer F."/>
            <person name="Detter C."/>
            <person name="Doggett N."/>
            <person name="Glavina T."/>
            <person name="Hawkins T."/>
            <person name="Richardson P."/>
            <person name="Lucas S."/>
            <person name="Kohara Y."/>
            <person name="Levine M."/>
            <person name="Satoh N."/>
            <person name="Rokhsar D.S."/>
        </authorList>
    </citation>
    <scope>NUCLEOTIDE SEQUENCE [LARGE SCALE GENOMIC DNA]</scope>
</reference>
<dbReference type="GeneTree" id="ENSGT00950000183090"/>
<dbReference type="OrthoDB" id="19039at2759"/>
<keyword evidence="13" id="KW-0732">Signal</keyword>
<dbReference type="AlphaFoldDB" id="F6SF69"/>
<evidence type="ECO:0000256" key="4">
    <source>
        <dbReference type="ARBA" id="ARBA00022676"/>
    </source>
</evidence>
<dbReference type="GO" id="GO:0006487">
    <property type="term" value="P:protein N-linked glycosylation"/>
    <property type="evidence" value="ECO:0000318"/>
    <property type="project" value="GO_Central"/>
</dbReference>
<feature type="transmembrane region" description="Helical" evidence="12">
    <location>
        <begin position="334"/>
        <end position="358"/>
    </location>
</feature>
<reference evidence="14" key="2">
    <citation type="submission" date="2025-08" db="UniProtKB">
        <authorList>
            <consortium name="Ensembl"/>
        </authorList>
    </citation>
    <scope>IDENTIFICATION</scope>
</reference>
<evidence type="ECO:0000256" key="10">
    <source>
        <dbReference type="ARBA" id="ARBA00044721"/>
    </source>
</evidence>
<evidence type="ECO:0000313" key="15">
    <source>
        <dbReference type="Proteomes" id="UP000008144"/>
    </source>
</evidence>
<accession>F6SF69</accession>
<comment type="similarity">
    <text evidence="3 12">Belongs to the glycosyltransferase 22 family.</text>
</comment>
<dbReference type="OMA" id="WWVEVRM"/>
<dbReference type="STRING" id="7719.ENSCINP00000000701"/>
<dbReference type="Pfam" id="PF03901">
    <property type="entry name" value="Glyco_transf_22"/>
    <property type="match status" value="1"/>
</dbReference>
<evidence type="ECO:0000256" key="11">
    <source>
        <dbReference type="ARBA" id="ARBA00048899"/>
    </source>
</evidence>
<evidence type="ECO:0000256" key="6">
    <source>
        <dbReference type="ARBA" id="ARBA00022692"/>
    </source>
</evidence>
<keyword evidence="5" id="KW-0808">Transferase</keyword>
<evidence type="ECO:0000256" key="7">
    <source>
        <dbReference type="ARBA" id="ARBA00022824"/>
    </source>
</evidence>
<keyword evidence="4 12" id="KW-0328">Glycosyltransferase</keyword>
<evidence type="ECO:0000256" key="9">
    <source>
        <dbReference type="ARBA" id="ARBA00023136"/>
    </source>
</evidence>
<evidence type="ECO:0000256" key="1">
    <source>
        <dbReference type="ARBA" id="ARBA00004477"/>
    </source>
</evidence>
<keyword evidence="15" id="KW-1185">Reference proteome</keyword>
<dbReference type="HOGENOM" id="CLU_008917_0_0_1"/>
<feature type="transmembrane region" description="Helical" evidence="12">
    <location>
        <begin position="249"/>
        <end position="273"/>
    </location>
</feature>
<dbReference type="GO" id="GO:0052917">
    <property type="term" value="F:dol-P-Man:Man(7)GlcNAc(2)-PP-Dol alpha-1,6-mannosyltransferase activity"/>
    <property type="evidence" value="ECO:0007669"/>
    <property type="project" value="UniProtKB-EC"/>
</dbReference>
<dbReference type="InParanoid" id="F6SF69"/>
<dbReference type="InterPro" id="IPR005599">
    <property type="entry name" value="GPI_mannosylTrfase"/>
</dbReference>
<evidence type="ECO:0000256" key="12">
    <source>
        <dbReference type="RuleBase" id="RU363075"/>
    </source>
</evidence>
<dbReference type="Proteomes" id="UP000008144">
    <property type="component" value="Unassembled WGS sequence"/>
</dbReference>
<dbReference type="PANTHER" id="PTHR22760:SF1">
    <property type="entry name" value="DOL-P-MAN:MAN(7)GLCNAC(2)-PP-DOL ALPHA-1,6-MANNOSYLTRANSFERASE"/>
    <property type="match status" value="1"/>
</dbReference>
<dbReference type="GO" id="GO:0005789">
    <property type="term" value="C:endoplasmic reticulum membrane"/>
    <property type="evidence" value="ECO:0000318"/>
    <property type="project" value="GO_Central"/>
</dbReference>
<feature type="transmembrane region" description="Helical" evidence="12">
    <location>
        <begin position="137"/>
        <end position="155"/>
    </location>
</feature>
<keyword evidence="7 12" id="KW-0256">Endoplasmic reticulum</keyword>
<feature type="transmembrane region" description="Helical" evidence="12">
    <location>
        <begin position="57"/>
        <end position="79"/>
    </location>
</feature>
<accession>A0A1W2W8E6</accession>
<dbReference type="FunCoup" id="F6SF69">
    <property type="interactions" value="194"/>
</dbReference>
<protein>
    <recommendedName>
        <fullName evidence="12">Mannosyltransferase</fullName>
        <ecNumber evidence="12">2.4.1.-</ecNumber>
    </recommendedName>
</protein>
<dbReference type="EC" id="2.4.1.-" evidence="12"/>
<dbReference type="RefSeq" id="XP_002126504.1">
    <property type="nucleotide sequence ID" value="XM_002126468.3"/>
</dbReference>
<dbReference type="PANTHER" id="PTHR22760">
    <property type="entry name" value="GLYCOSYLTRANSFERASE"/>
    <property type="match status" value="1"/>
</dbReference>
<feature type="chain" id="PRO_5014090089" description="Mannosyltransferase" evidence="13">
    <location>
        <begin position="23"/>
        <end position="499"/>
    </location>
</feature>
<comment type="subcellular location">
    <subcellularLocation>
        <location evidence="1 12">Endoplasmic reticulum membrane</location>
        <topology evidence="1 12">Multi-pass membrane protein</topology>
    </subcellularLocation>
</comment>
<comment type="function">
    <text evidence="10">Mannosyltransferase that operates in the biosynthetic pathway of dolichol-linked oligosaccharides, the glycan precursors employed in protein asparagine (N)-glycosylation. The assembly of dolichol-linked oligosaccharides begins on the cytosolic side of the endoplasmic reticulum membrane and finishes in its lumen. The sequential addition of sugars to dolichol pyrophosphate produces dolichol-linked oligosaccharides containing fourteen sugars, including two GlcNAcs, nine mannoses and three glucoses. Once assembled, the oligosaccharide is transferred from the lipid to nascent proteins by oligosaccharyltransferases. In the lumen of the endoplasmic reticulum, adds the eighth mannose residue in an alpha-1,6 linkage onto Man(7)GlcNAc(2)-PP-dolichol to produce Man(8)GlcNAc(2)-PP-dolichol.</text>
</comment>
<comment type="pathway">
    <text evidence="2">Protein modification; protein glycosylation.</text>
</comment>
<gene>
    <name evidence="14" type="primary">LOC100177471</name>
</gene>
<keyword evidence="8 12" id="KW-1133">Transmembrane helix</keyword>
<evidence type="ECO:0000256" key="5">
    <source>
        <dbReference type="ARBA" id="ARBA00022679"/>
    </source>
</evidence>
<feature type="transmembrane region" description="Helical" evidence="12">
    <location>
        <begin position="198"/>
        <end position="221"/>
    </location>
</feature>
<dbReference type="GO" id="GO:0000009">
    <property type="term" value="F:alpha-1,6-mannosyltransferase activity"/>
    <property type="evidence" value="ECO:0000318"/>
    <property type="project" value="GO_Central"/>
</dbReference>
<organism evidence="14 15">
    <name type="scientific">Ciona intestinalis</name>
    <name type="common">Transparent sea squirt</name>
    <name type="synonym">Ascidia intestinalis</name>
    <dbReference type="NCBI Taxonomy" id="7719"/>
    <lineage>
        <taxon>Eukaryota</taxon>
        <taxon>Metazoa</taxon>
        <taxon>Chordata</taxon>
        <taxon>Tunicata</taxon>
        <taxon>Ascidiacea</taxon>
        <taxon>Phlebobranchia</taxon>
        <taxon>Cionidae</taxon>
        <taxon>Ciona</taxon>
    </lineage>
</organism>
<keyword evidence="9 12" id="KW-0472">Membrane</keyword>
<dbReference type="Ensembl" id="ENSCINT00000000701.3">
    <property type="protein sequence ID" value="ENSCINP00000000701.3"/>
    <property type="gene ID" value="ENSCING00000000382.3"/>
</dbReference>
<evidence type="ECO:0000256" key="3">
    <source>
        <dbReference type="ARBA" id="ARBA00007063"/>
    </source>
</evidence>
<dbReference type="GeneID" id="100177471"/>
<name>F6SF69_CIOIN</name>
<feature type="transmembrane region" description="Helical" evidence="12">
    <location>
        <begin position="303"/>
        <end position="322"/>
    </location>
</feature>
<evidence type="ECO:0000313" key="14">
    <source>
        <dbReference type="Ensembl" id="ENSCINP00000000701.3"/>
    </source>
</evidence>
<feature type="signal peptide" evidence="13">
    <location>
        <begin position="1"/>
        <end position="22"/>
    </location>
</feature>
<keyword evidence="6 12" id="KW-0812">Transmembrane</keyword>